<gene>
    <name evidence="6" type="ORF">S12H4_00094</name>
</gene>
<dbReference type="Gene3D" id="3.50.50.60">
    <property type="entry name" value="FAD/NAD(P)-binding domain"/>
    <property type="match status" value="2"/>
</dbReference>
<keyword evidence="4" id="KW-0521">NADP</keyword>
<dbReference type="AlphaFoldDB" id="X1SIH7"/>
<sequence>MSNLKARYDVVVIGAGLGGLTCGALLAKEGLDVLVVEQADKPGGYCVSFQCKDFIFDAGIDATMGCERGGAIHDTLKELGLIDDIDFIMLPTSMRIIGADYDVSLTSREALIQQLKKLYPAENTSIDAFIGDCKALASEMGKLMGTAPDLLGFSGKMGLMVRFLFKSPKMRKYSGKSAGEVLNAFFKEPKLSAIFGTFIPFGSAAMAPLIMSILGGESSGYYPRRGVQALADVFAKGVTKHGGVLALETMVSRILIRNGRATGVELADGSQIKSHYVVSNADGRQTFLKLVGEQYLAPKFVRELKETRLSHSAFLVSLGTDLDLRAIGFDGTTIIYNRSDNLDEIFGIDLEKCYLCIKMHSLREPSQAPEGMATVQLYTLLPYDYMDNWRVEKDGTRGKEYVELKGAVADKLLVSAEKIIPGLSRHIICKDIATPLTFERYTLNSGGAAMGWFPAPGGKMRSQITPIKNLYQAGAWTSPGPSIYMVIPSGRNAARLILKSRRGE</sequence>
<evidence type="ECO:0000256" key="5">
    <source>
        <dbReference type="ARBA" id="ARBA00023027"/>
    </source>
</evidence>
<evidence type="ECO:0000256" key="3">
    <source>
        <dbReference type="ARBA" id="ARBA00022827"/>
    </source>
</evidence>
<keyword evidence="1" id="KW-0285">Flavoprotein</keyword>
<comment type="caution">
    <text evidence="6">The sequence shown here is derived from an EMBL/GenBank/DDBJ whole genome shotgun (WGS) entry which is preliminary data.</text>
</comment>
<dbReference type="InterPro" id="IPR036188">
    <property type="entry name" value="FAD/NAD-bd_sf"/>
</dbReference>
<dbReference type="EMBL" id="BARW01000006">
    <property type="protein sequence ID" value="GAI67564.1"/>
    <property type="molecule type" value="Genomic_DNA"/>
</dbReference>
<dbReference type="PANTHER" id="PTHR46091">
    <property type="entry name" value="BLR7054 PROTEIN"/>
    <property type="match status" value="1"/>
</dbReference>
<evidence type="ECO:0000313" key="6">
    <source>
        <dbReference type="EMBL" id="GAI67564.1"/>
    </source>
</evidence>
<dbReference type="Pfam" id="PF13450">
    <property type="entry name" value="NAD_binding_8"/>
    <property type="match status" value="1"/>
</dbReference>
<name>X1SIH7_9ZZZZ</name>
<evidence type="ECO:0000256" key="4">
    <source>
        <dbReference type="ARBA" id="ARBA00022857"/>
    </source>
</evidence>
<evidence type="ECO:0008006" key="7">
    <source>
        <dbReference type="Google" id="ProtNLM"/>
    </source>
</evidence>
<evidence type="ECO:0000256" key="1">
    <source>
        <dbReference type="ARBA" id="ARBA00022630"/>
    </source>
</evidence>
<keyword evidence="5" id="KW-0520">NAD</keyword>
<organism evidence="6">
    <name type="scientific">marine sediment metagenome</name>
    <dbReference type="NCBI Taxonomy" id="412755"/>
    <lineage>
        <taxon>unclassified sequences</taxon>
        <taxon>metagenomes</taxon>
        <taxon>ecological metagenomes</taxon>
    </lineage>
</organism>
<protein>
    <recommendedName>
        <fullName evidence="7">Amine oxidase domain-containing protein</fullName>
    </recommendedName>
</protein>
<accession>X1SIH7</accession>
<keyword evidence="3" id="KW-0274">FAD</keyword>
<reference evidence="6" key="1">
    <citation type="journal article" date="2014" name="Front. Microbiol.">
        <title>High frequency of phylogenetically diverse reductive dehalogenase-homologous genes in deep subseafloor sedimentary metagenomes.</title>
        <authorList>
            <person name="Kawai M."/>
            <person name="Futagami T."/>
            <person name="Toyoda A."/>
            <person name="Takaki Y."/>
            <person name="Nishi S."/>
            <person name="Hori S."/>
            <person name="Arai W."/>
            <person name="Tsubouchi T."/>
            <person name="Morono Y."/>
            <person name="Uchiyama I."/>
            <person name="Ito T."/>
            <person name="Fujiyama A."/>
            <person name="Inagaki F."/>
            <person name="Takami H."/>
        </authorList>
    </citation>
    <scope>NUCLEOTIDE SEQUENCE</scope>
    <source>
        <strain evidence="6">Expedition CK06-06</strain>
    </source>
</reference>
<proteinExistence type="predicted"/>
<evidence type="ECO:0000256" key="2">
    <source>
        <dbReference type="ARBA" id="ARBA00022729"/>
    </source>
</evidence>
<dbReference type="SUPFAM" id="SSF51905">
    <property type="entry name" value="FAD/NAD(P)-binding domain"/>
    <property type="match status" value="1"/>
</dbReference>
<keyword evidence="2" id="KW-0732">Signal</keyword>
<dbReference type="PANTHER" id="PTHR46091:SF3">
    <property type="entry name" value="AMINE OXIDASE DOMAIN-CONTAINING PROTEIN"/>
    <property type="match status" value="1"/>
</dbReference>
<dbReference type="InterPro" id="IPR052206">
    <property type="entry name" value="Retinol_saturase"/>
</dbReference>